<reference evidence="2 3" key="1">
    <citation type="submission" date="2021-04" db="EMBL/GenBank/DDBJ databases">
        <authorList>
            <person name="Rodrigo-Torres L."/>
            <person name="Arahal R. D."/>
            <person name="Lucena T."/>
        </authorList>
    </citation>
    <scope>NUCLEOTIDE SEQUENCE [LARGE SCALE GENOMIC DNA]</scope>
    <source>
        <strain evidence="2 3">CECT 30171</strain>
    </source>
</reference>
<evidence type="ECO:0000313" key="2">
    <source>
        <dbReference type="EMBL" id="CAG4972627.1"/>
    </source>
</evidence>
<evidence type="ECO:0000256" key="1">
    <source>
        <dbReference type="SAM" id="MobiDB-lite"/>
    </source>
</evidence>
<sequence>MRTLLLAPLMRFLGKLSYPRLFMVAAALFVLDMLVPDMVPFVDELLLGLGTLLLANWKKRKEPGSAKAERDVIDGDARRR</sequence>
<accession>A0ABM8UEY7</accession>
<name>A0ABM8UEY7_9GAMM</name>
<evidence type="ECO:0008006" key="4">
    <source>
        <dbReference type="Google" id="ProtNLM"/>
    </source>
</evidence>
<organism evidence="2 3">
    <name type="scientific">Novilysobacter luteus</name>
    <dbReference type="NCBI Taxonomy" id="2822368"/>
    <lineage>
        <taxon>Bacteria</taxon>
        <taxon>Pseudomonadati</taxon>
        <taxon>Pseudomonadota</taxon>
        <taxon>Gammaproteobacteria</taxon>
        <taxon>Lysobacterales</taxon>
        <taxon>Lysobacteraceae</taxon>
        <taxon>Novilysobacter</taxon>
    </lineage>
</organism>
<feature type="compositionally biased region" description="Basic and acidic residues" evidence="1">
    <location>
        <begin position="62"/>
        <end position="80"/>
    </location>
</feature>
<dbReference type="RefSeq" id="WP_215220180.1">
    <property type="nucleotide sequence ID" value="NZ_OU015430.1"/>
</dbReference>
<dbReference type="EMBL" id="OU015430">
    <property type="protein sequence ID" value="CAG4972627.1"/>
    <property type="molecule type" value="Genomic_DNA"/>
</dbReference>
<dbReference type="Pfam" id="PF19611">
    <property type="entry name" value="DUF6116"/>
    <property type="match status" value="1"/>
</dbReference>
<gene>
    <name evidence="2" type="ORF">LYB30171_01258</name>
</gene>
<proteinExistence type="predicted"/>
<evidence type="ECO:0000313" key="3">
    <source>
        <dbReference type="Proteomes" id="UP000680116"/>
    </source>
</evidence>
<feature type="region of interest" description="Disordered" evidence="1">
    <location>
        <begin position="60"/>
        <end position="80"/>
    </location>
</feature>
<protein>
    <recommendedName>
        <fullName evidence="4">Transmembrane protein</fullName>
    </recommendedName>
</protein>
<dbReference type="InterPro" id="IPR046119">
    <property type="entry name" value="DUF6116"/>
</dbReference>
<keyword evidence="3" id="KW-1185">Reference proteome</keyword>
<dbReference type="Proteomes" id="UP000680116">
    <property type="component" value="Chromosome"/>
</dbReference>